<keyword evidence="5 9" id="KW-1133">Transmembrane helix</keyword>
<dbReference type="OrthoDB" id="6612291at2759"/>
<dbReference type="AlphaFoldDB" id="A0A9P7AVX2"/>
<dbReference type="InterPro" id="IPR020846">
    <property type="entry name" value="MFS_dom"/>
</dbReference>
<dbReference type="GO" id="GO:0016020">
    <property type="term" value="C:membrane"/>
    <property type="evidence" value="ECO:0007669"/>
    <property type="project" value="UniProtKB-SubCell"/>
</dbReference>
<keyword evidence="12" id="KW-1185">Reference proteome</keyword>
<evidence type="ECO:0000256" key="9">
    <source>
        <dbReference type="SAM" id="Phobius"/>
    </source>
</evidence>
<dbReference type="EMBL" id="VNKQ01000011">
    <property type="protein sequence ID" value="KAG0647804.1"/>
    <property type="molecule type" value="Genomic_DNA"/>
</dbReference>
<keyword evidence="3 8" id="KW-0813">Transport</keyword>
<accession>A0A9P7AVX2</accession>
<gene>
    <name evidence="11" type="ORF">D0Z07_5749</name>
</gene>
<evidence type="ECO:0000256" key="6">
    <source>
        <dbReference type="ARBA" id="ARBA00023136"/>
    </source>
</evidence>
<feature type="transmembrane region" description="Helical" evidence="9">
    <location>
        <begin position="358"/>
        <end position="378"/>
    </location>
</feature>
<dbReference type="GO" id="GO:0005351">
    <property type="term" value="F:carbohydrate:proton symporter activity"/>
    <property type="evidence" value="ECO:0007669"/>
    <property type="project" value="TreeGrafter"/>
</dbReference>
<dbReference type="PROSITE" id="PS00217">
    <property type="entry name" value="SUGAR_TRANSPORT_2"/>
    <property type="match status" value="1"/>
</dbReference>
<feature type="transmembrane region" description="Helical" evidence="9">
    <location>
        <begin position="385"/>
        <end position="405"/>
    </location>
</feature>
<evidence type="ECO:0000256" key="2">
    <source>
        <dbReference type="ARBA" id="ARBA00010992"/>
    </source>
</evidence>
<feature type="transmembrane region" description="Helical" evidence="9">
    <location>
        <begin position="320"/>
        <end position="338"/>
    </location>
</feature>
<dbReference type="Pfam" id="PF00083">
    <property type="entry name" value="Sugar_tr"/>
    <property type="match status" value="1"/>
</dbReference>
<feature type="transmembrane region" description="Helical" evidence="9">
    <location>
        <begin position="169"/>
        <end position="186"/>
    </location>
</feature>
<keyword evidence="7" id="KW-0462">Maltose metabolism</keyword>
<dbReference type="Gene3D" id="1.20.1250.20">
    <property type="entry name" value="MFS general substrate transporter like domains"/>
    <property type="match status" value="1"/>
</dbReference>
<evidence type="ECO:0000256" key="1">
    <source>
        <dbReference type="ARBA" id="ARBA00004141"/>
    </source>
</evidence>
<name>A0A9P7AVX2_9HELO</name>
<feature type="transmembrane region" description="Helical" evidence="9">
    <location>
        <begin position="56"/>
        <end position="76"/>
    </location>
</feature>
<dbReference type="SUPFAM" id="SSF103473">
    <property type="entry name" value="MFS general substrate transporter"/>
    <property type="match status" value="1"/>
</dbReference>
<feature type="transmembrane region" description="Helical" evidence="9">
    <location>
        <begin position="237"/>
        <end position="258"/>
    </location>
</feature>
<dbReference type="PROSITE" id="PS50850">
    <property type="entry name" value="MFS"/>
    <property type="match status" value="1"/>
</dbReference>
<dbReference type="InterPro" id="IPR005828">
    <property type="entry name" value="MFS_sugar_transport-like"/>
</dbReference>
<dbReference type="InterPro" id="IPR036259">
    <property type="entry name" value="MFS_trans_sf"/>
</dbReference>
<dbReference type="Proteomes" id="UP000785200">
    <property type="component" value="Unassembled WGS sequence"/>
</dbReference>
<organism evidence="11 12">
    <name type="scientific">Hyphodiscus hymeniophilus</name>
    <dbReference type="NCBI Taxonomy" id="353542"/>
    <lineage>
        <taxon>Eukaryota</taxon>
        <taxon>Fungi</taxon>
        <taxon>Dikarya</taxon>
        <taxon>Ascomycota</taxon>
        <taxon>Pezizomycotina</taxon>
        <taxon>Leotiomycetes</taxon>
        <taxon>Helotiales</taxon>
        <taxon>Hyphodiscaceae</taxon>
        <taxon>Hyphodiscus</taxon>
    </lineage>
</organism>
<feature type="transmembrane region" description="Helical" evidence="9">
    <location>
        <begin position="450"/>
        <end position="473"/>
    </location>
</feature>
<protein>
    <submittedName>
        <fullName evidence="11">Maltose transport MAL31</fullName>
    </submittedName>
</protein>
<sequence>MALGAEEVRGATDKNDTLHTEDVAYRQMANKFGMIEEAREATRKEHHMTLWHGLKLYPTAAFFSFILSACIIMEGFQLNLMQGFFAFPSFQKKYGTHQPDGSYQLTAAWQAGLTNGAATGEILGLFLNGVVSERYGYRKTVLSCLFAVSCFILLPFFAKNIVMLEAGEVLLGIPWGVFQTLTTVYASEVCPVSLRAYLTTYVNLCWVIGTLLGQGVLRAFLDRNDQWGYRIPFALQWIWPVPLAIGVFFAPESPWWLVRKDRIEDAKKALLRLTSRNDPDFNADETVAMMVYTNEIEKESNTGTTYWDCFKGVSLRRTEITCVVFAIQNLSGAAFMNYSTYFFVQAGLSTTNAFNLAMIQYALGAVGTICSWFLMLYFGRRTIYIAGLSLQFVFMMIIGFLSLAASSDSGASWGIGGMLLAYTFFYDLAVGSVCYSLVAEIPANRLRTKTVVLARNTYNIIGLANNVIIPYMINPSAWNWKGKAGFFWAGLCFVCALWSYYRLPEPKGRTFAELDLLFERKVSARNFKTTIIDAFHDETFARVDIDQPRTEKPPTLTELN</sequence>
<feature type="transmembrane region" description="Helical" evidence="9">
    <location>
        <begin position="411"/>
        <end position="438"/>
    </location>
</feature>
<evidence type="ECO:0000256" key="5">
    <source>
        <dbReference type="ARBA" id="ARBA00022989"/>
    </source>
</evidence>
<evidence type="ECO:0000256" key="7">
    <source>
        <dbReference type="ARBA" id="ARBA00026248"/>
    </source>
</evidence>
<dbReference type="InterPro" id="IPR050360">
    <property type="entry name" value="MFS_Sugar_Transporters"/>
</dbReference>
<comment type="caution">
    <text evidence="11">The sequence shown here is derived from an EMBL/GenBank/DDBJ whole genome shotgun (WGS) entry which is preliminary data.</text>
</comment>
<reference evidence="11" key="1">
    <citation type="submission" date="2019-07" db="EMBL/GenBank/DDBJ databases">
        <title>Hyphodiscus hymeniophilus genome sequencing and assembly.</title>
        <authorList>
            <person name="Kramer G."/>
            <person name="Nodwell J."/>
        </authorList>
    </citation>
    <scope>NUCLEOTIDE SEQUENCE</scope>
    <source>
        <strain evidence="11">ATCC 34498</strain>
    </source>
</reference>
<comment type="similarity">
    <text evidence="2 8">Belongs to the major facilitator superfamily. Sugar transporter (TC 2.A.1.1) family.</text>
</comment>
<dbReference type="PANTHER" id="PTHR48022">
    <property type="entry name" value="PLASTIDIC GLUCOSE TRANSPORTER 4"/>
    <property type="match status" value="1"/>
</dbReference>
<evidence type="ECO:0000259" key="10">
    <source>
        <dbReference type="PROSITE" id="PS50850"/>
    </source>
</evidence>
<dbReference type="NCBIfam" id="TIGR00879">
    <property type="entry name" value="SP"/>
    <property type="match status" value="1"/>
</dbReference>
<dbReference type="PANTHER" id="PTHR48022:SF5">
    <property type="entry name" value="ALPHA-GLUCOSIDES PERMEASE MPH2-RELATED"/>
    <property type="match status" value="1"/>
</dbReference>
<feature type="domain" description="Major facilitator superfamily (MFS) profile" evidence="10">
    <location>
        <begin position="63"/>
        <end position="507"/>
    </location>
</feature>
<dbReference type="InterPro" id="IPR005829">
    <property type="entry name" value="Sugar_transporter_CS"/>
</dbReference>
<evidence type="ECO:0000313" key="12">
    <source>
        <dbReference type="Proteomes" id="UP000785200"/>
    </source>
</evidence>
<dbReference type="GO" id="GO:0000023">
    <property type="term" value="P:maltose metabolic process"/>
    <property type="evidence" value="ECO:0007669"/>
    <property type="project" value="UniProtKB-KW"/>
</dbReference>
<feature type="transmembrane region" description="Helical" evidence="9">
    <location>
        <begin position="140"/>
        <end position="157"/>
    </location>
</feature>
<feature type="transmembrane region" description="Helical" evidence="9">
    <location>
        <begin position="485"/>
        <end position="501"/>
    </location>
</feature>
<keyword evidence="6 9" id="KW-0472">Membrane</keyword>
<evidence type="ECO:0000313" key="11">
    <source>
        <dbReference type="EMBL" id="KAG0647804.1"/>
    </source>
</evidence>
<dbReference type="FunFam" id="1.20.1250.20:FF:000149">
    <property type="entry name" value="MFS transporter, SP family, general alpha glucoside:H+ symporter"/>
    <property type="match status" value="1"/>
</dbReference>
<comment type="subcellular location">
    <subcellularLocation>
        <location evidence="1">Membrane</location>
        <topology evidence="1">Multi-pass membrane protein</topology>
    </subcellularLocation>
</comment>
<evidence type="ECO:0000256" key="8">
    <source>
        <dbReference type="RuleBase" id="RU003346"/>
    </source>
</evidence>
<keyword evidence="4 9" id="KW-0812">Transmembrane</keyword>
<dbReference type="InterPro" id="IPR003663">
    <property type="entry name" value="Sugar/inositol_transpt"/>
</dbReference>
<proteinExistence type="inferred from homology"/>
<evidence type="ECO:0000256" key="4">
    <source>
        <dbReference type="ARBA" id="ARBA00022692"/>
    </source>
</evidence>
<feature type="transmembrane region" description="Helical" evidence="9">
    <location>
        <begin position="198"/>
        <end position="217"/>
    </location>
</feature>
<evidence type="ECO:0000256" key="3">
    <source>
        <dbReference type="ARBA" id="ARBA00022448"/>
    </source>
</evidence>